<evidence type="ECO:0008006" key="4">
    <source>
        <dbReference type="Google" id="ProtNLM"/>
    </source>
</evidence>
<dbReference type="InterPro" id="IPR004252">
    <property type="entry name" value="Probable_transposase_24"/>
</dbReference>
<organism evidence="2 3">
    <name type="scientific">Mikania micrantha</name>
    <name type="common">bitter vine</name>
    <dbReference type="NCBI Taxonomy" id="192012"/>
    <lineage>
        <taxon>Eukaryota</taxon>
        <taxon>Viridiplantae</taxon>
        <taxon>Streptophyta</taxon>
        <taxon>Embryophyta</taxon>
        <taxon>Tracheophyta</taxon>
        <taxon>Spermatophyta</taxon>
        <taxon>Magnoliopsida</taxon>
        <taxon>eudicotyledons</taxon>
        <taxon>Gunneridae</taxon>
        <taxon>Pentapetalae</taxon>
        <taxon>asterids</taxon>
        <taxon>campanulids</taxon>
        <taxon>Asterales</taxon>
        <taxon>Asteraceae</taxon>
        <taxon>Asteroideae</taxon>
        <taxon>Heliantheae alliance</taxon>
        <taxon>Eupatorieae</taxon>
        <taxon>Mikania</taxon>
    </lineage>
</organism>
<dbReference type="Proteomes" id="UP000326396">
    <property type="component" value="Linkage Group LG3"/>
</dbReference>
<evidence type="ECO:0000256" key="1">
    <source>
        <dbReference type="SAM" id="MobiDB-lite"/>
    </source>
</evidence>
<keyword evidence="3" id="KW-1185">Reference proteome</keyword>
<accession>A0A5N6N592</accession>
<name>A0A5N6N592_9ASTR</name>
<feature type="region of interest" description="Disordered" evidence="1">
    <location>
        <begin position="337"/>
        <end position="364"/>
    </location>
</feature>
<protein>
    <recommendedName>
        <fullName evidence="4">DUF4218 domain-containing protein</fullName>
    </recommendedName>
</protein>
<dbReference type="AlphaFoldDB" id="A0A5N6N592"/>
<dbReference type="PANTHER" id="PTHR48258">
    <property type="entry name" value="DUF4218 DOMAIN-CONTAINING PROTEIN-RELATED"/>
    <property type="match status" value="1"/>
</dbReference>
<proteinExistence type="predicted"/>
<evidence type="ECO:0000313" key="3">
    <source>
        <dbReference type="Proteomes" id="UP000326396"/>
    </source>
</evidence>
<dbReference type="PANTHER" id="PTHR48258:SF4">
    <property type="entry name" value="DUF4216 DOMAIN-CONTAINING PROTEIN"/>
    <property type="match status" value="1"/>
</dbReference>
<dbReference type="EMBL" id="SZYD01000013">
    <property type="protein sequence ID" value="KAD4385297.1"/>
    <property type="molecule type" value="Genomic_DNA"/>
</dbReference>
<evidence type="ECO:0000313" key="2">
    <source>
        <dbReference type="EMBL" id="KAD4385297.1"/>
    </source>
</evidence>
<reference evidence="2 3" key="1">
    <citation type="submission" date="2019-05" db="EMBL/GenBank/DDBJ databases">
        <title>Mikania micrantha, genome provides insights into the molecular mechanism of rapid growth.</title>
        <authorList>
            <person name="Liu B."/>
        </authorList>
    </citation>
    <scope>NUCLEOTIDE SEQUENCE [LARGE SCALE GENOMIC DNA]</scope>
    <source>
        <strain evidence="2">NLD-2019</strain>
        <tissue evidence="2">Leaf</tissue>
    </source>
</reference>
<gene>
    <name evidence="2" type="ORF">E3N88_25465</name>
</gene>
<dbReference type="Pfam" id="PF03004">
    <property type="entry name" value="Transposase_24"/>
    <property type="match status" value="1"/>
</dbReference>
<sequence>MIRNKGKVEGSIVQSHIVDELSNYCSLYLEPTVREPRNFAPNIPCSSSNDPRLSIFKHPSRRLFEKGGKDKVLTQKDRHKAHSYILLNCQELLESVWLFEKELRDSFPNYDEATIDKMKDEEFATWLQMHGNDDDESIFHDAHTRRGHASQVQVPEPINREWIWIEDGEFNNQEKATRIIGVILKAMWNGPWDSWRDVPNEDRTRLFERFQGYFQWEEKWNVPICRHWEKCIAGKFPDFLRKVRNEAKETARKQGLLVGDDMLVLIDFKPPWIRTEIWKKMIDIWNAPKWKAKSQRNTDIKCKSIGGKHTLGSQSYMTAKRKAAKILGRELQPHEMWKQSHCRKGSRPMDKDLSSSSSHVSDVDSEENIEEENLVWVDERAKETWAKYDGYLVEKYGDERSNHPKFDEVLWSRAAGGKNKRKVYGLSCVNDSNEHGRHNPEVC</sequence>
<dbReference type="OrthoDB" id="1418220at2759"/>
<comment type="caution">
    <text evidence="2">The sequence shown here is derived from an EMBL/GenBank/DDBJ whole genome shotgun (WGS) entry which is preliminary data.</text>
</comment>